<dbReference type="Gene3D" id="3.40.190.10">
    <property type="entry name" value="Periplasmic binding protein-like II"/>
    <property type="match status" value="1"/>
</dbReference>
<dbReference type="AlphaFoldDB" id="A0A923I6H3"/>
<dbReference type="EMBL" id="JACOGG010000041">
    <property type="protein sequence ID" value="MBC3937225.1"/>
    <property type="molecule type" value="Genomic_DNA"/>
</dbReference>
<name>A0A923I6H3_9BURK</name>
<dbReference type="RefSeq" id="WP_186882704.1">
    <property type="nucleotide sequence ID" value="NZ_JACOGG010000041.1"/>
</dbReference>
<comment type="caution">
    <text evidence="1">The sequence shown here is derived from an EMBL/GenBank/DDBJ whole genome shotgun (WGS) entry which is preliminary data.</text>
</comment>
<accession>A0A923I6H3</accession>
<sequence>MKFVRLKHHTGSIVKADLGFLRSGVVSARATEGENGANSLNGVDFANNWPILLPIYVTLPKNALNDERMTLALRFIYWIFNKGDETIEQSGLVPLPVLLQAQAVKVIRVVRSANGGPLIFNFDL</sequence>
<gene>
    <name evidence="1" type="ORF">H8K47_17870</name>
</gene>
<evidence type="ECO:0000313" key="2">
    <source>
        <dbReference type="Proteomes" id="UP000612361"/>
    </source>
</evidence>
<keyword evidence="2" id="KW-1185">Reference proteome</keyword>
<evidence type="ECO:0000313" key="1">
    <source>
        <dbReference type="EMBL" id="MBC3937225.1"/>
    </source>
</evidence>
<organism evidence="1 2">
    <name type="scientific">Undibacterium rugosum</name>
    <dbReference type="NCBI Taxonomy" id="2762291"/>
    <lineage>
        <taxon>Bacteria</taxon>
        <taxon>Pseudomonadati</taxon>
        <taxon>Pseudomonadota</taxon>
        <taxon>Betaproteobacteria</taxon>
        <taxon>Burkholderiales</taxon>
        <taxon>Oxalobacteraceae</taxon>
        <taxon>Undibacterium</taxon>
    </lineage>
</organism>
<dbReference type="Proteomes" id="UP000612361">
    <property type="component" value="Unassembled WGS sequence"/>
</dbReference>
<dbReference type="SUPFAM" id="SSF53850">
    <property type="entry name" value="Periplasmic binding protein-like II"/>
    <property type="match status" value="1"/>
</dbReference>
<reference evidence="1" key="1">
    <citation type="submission" date="2020-08" db="EMBL/GenBank/DDBJ databases">
        <title>Novel species isolated from subtropical streams in China.</title>
        <authorList>
            <person name="Lu H."/>
        </authorList>
    </citation>
    <scope>NUCLEOTIDE SEQUENCE</scope>
    <source>
        <strain evidence="1">CY7W</strain>
    </source>
</reference>
<proteinExistence type="predicted"/>
<protein>
    <submittedName>
        <fullName evidence="1">Uncharacterized protein</fullName>
    </submittedName>
</protein>